<organism evidence="12 13">
    <name type="scientific">Cynoglossus semilaevis</name>
    <name type="common">Tongue sole</name>
    <dbReference type="NCBI Taxonomy" id="244447"/>
    <lineage>
        <taxon>Eukaryota</taxon>
        <taxon>Metazoa</taxon>
        <taxon>Chordata</taxon>
        <taxon>Craniata</taxon>
        <taxon>Vertebrata</taxon>
        <taxon>Euteleostomi</taxon>
        <taxon>Actinopterygii</taxon>
        <taxon>Neopterygii</taxon>
        <taxon>Teleostei</taxon>
        <taxon>Neoteleostei</taxon>
        <taxon>Acanthomorphata</taxon>
        <taxon>Carangaria</taxon>
        <taxon>Pleuronectiformes</taxon>
        <taxon>Pleuronectoidei</taxon>
        <taxon>Cynoglossidae</taxon>
        <taxon>Cynoglossinae</taxon>
        <taxon>Cynoglossus</taxon>
    </lineage>
</organism>
<evidence type="ECO:0000256" key="6">
    <source>
        <dbReference type="ARBA" id="ARBA00022989"/>
    </source>
</evidence>
<dbReference type="InterPro" id="IPR008952">
    <property type="entry name" value="Tetraspanin_EC2_sf"/>
</dbReference>
<evidence type="ECO:0000256" key="9">
    <source>
        <dbReference type="ARBA" id="ARBA00023136"/>
    </source>
</evidence>
<protein>
    <submittedName>
        <fullName evidence="12">CD81 molecule a</fullName>
    </submittedName>
</protein>
<comment type="subcellular location">
    <subcellularLocation>
        <location evidence="1">Basolateral cell membrane</location>
        <topology evidence="1">Multi-pass membrane protein</topology>
    </subcellularLocation>
</comment>
<dbReference type="Proteomes" id="UP000265120">
    <property type="component" value="Chromosome 5"/>
</dbReference>
<reference evidence="12" key="3">
    <citation type="submission" date="2025-09" db="UniProtKB">
        <authorList>
            <consortium name="Ensembl"/>
        </authorList>
    </citation>
    <scope>IDENTIFICATION</scope>
</reference>
<keyword evidence="8" id="KW-1064">Adaptive immunity</keyword>
<dbReference type="GO" id="GO:0002250">
    <property type="term" value="P:adaptive immune response"/>
    <property type="evidence" value="ECO:0007669"/>
    <property type="project" value="UniProtKB-KW"/>
</dbReference>
<accession>A0A3P8VIB8</accession>
<evidence type="ECO:0000256" key="10">
    <source>
        <dbReference type="ARBA" id="ARBA00023157"/>
    </source>
</evidence>
<dbReference type="Ensembl" id="ENSCSET00000014242.1">
    <property type="protein sequence ID" value="ENSCSEP00000014077.1"/>
    <property type="gene ID" value="ENSCSEG00000009033.1"/>
</dbReference>
<dbReference type="PANTHER" id="PTHR19282:SF214">
    <property type="entry name" value="CD81 ANTIGEN"/>
    <property type="match status" value="1"/>
</dbReference>
<dbReference type="PANTHER" id="PTHR19282">
    <property type="entry name" value="TETRASPANIN"/>
    <property type="match status" value="1"/>
</dbReference>
<comment type="similarity">
    <text evidence="2">Belongs to the tetraspanin (TM4SF) family.</text>
</comment>
<keyword evidence="7" id="KW-0446">Lipid-binding</keyword>
<evidence type="ECO:0000256" key="4">
    <source>
        <dbReference type="ARBA" id="ARBA00022692"/>
    </source>
</evidence>
<keyword evidence="13" id="KW-1185">Reference proteome</keyword>
<dbReference type="PIRSF" id="PIRSF002419">
    <property type="entry name" value="Tetraspanin"/>
    <property type="match status" value="1"/>
</dbReference>
<keyword evidence="5" id="KW-0391">Immunity</keyword>
<reference evidence="12" key="2">
    <citation type="submission" date="2025-08" db="UniProtKB">
        <authorList>
            <consortium name="Ensembl"/>
        </authorList>
    </citation>
    <scope>IDENTIFICATION</scope>
</reference>
<dbReference type="GO" id="GO:0008289">
    <property type="term" value="F:lipid binding"/>
    <property type="evidence" value="ECO:0007669"/>
    <property type="project" value="UniProtKB-KW"/>
</dbReference>
<evidence type="ECO:0000256" key="11">
    <source>
        <dbReference type="SAM" id="Phobius"/>
    </source>
</evidence>
<keyword evidence="4 11" id="KW-0812">Transmembrane</keyword>
<dbReference type="PROSITE" id="PS00421">
    <property type="entry name" value="TM4_1"/>
    <property type="match status" value="1"/>
</dbReference>
<sequence length="228" mass="25579">MGVEGCTKCIKYLLFFFNFIFWLTGGVILGVALWLRHDPKTSNLLELEFEGTHPPSTFYISVHILIAVGAVMMVVGFLGCYGAIQESQCLLGTFFACLVILFAAEVAAGIWGYMNKDKMINFYDSVYDKGITQSVTTDKGKEQAAATVLKVFHETVLIFFFFKYRTTVSLNIVLHVLILQSCHQRIQELFSDKIYLIGIAALVVAVIMIFEMIFSMVLCCGIRNSPVY</sequence>
<dbReference type="InterPro" id="IPR018503">
    <property type="entry name" value="Tetraspanin_CS"/>
</dbReference>
<feature type="transmembrane region" description="Helical" evidence="11">
    <location>
        <begin position="157"/>
        <end position="182"/>
    </location>
</feature>
<evidence type="ECO:0000313" key="13">
    <source>
        <dbReference type="Proteomes" id="UP000265120"/>
    </source>
</evidence>
<feature type="transmembrane region" description="Helical" evidence="11">
    <location>
        <begin position="12"/>
        <end position="36"/>
    </location>
</feature>
<evidence type="ECO:0000256" key="5">
    <source>
        <dbReference type="ARBA" id="ARBA00022859"/>
    </source>
</evidence>
<evidence type="ECO:0000256" key="2">
    <source>
        <dbReference type="ARBA" id="ARBA00006840"/>
    </source>
</evidence>
<keyword evidence="3" id="KW-1003">Cell membrane</keyword>
<feature type="transmembrane region" description="Helical" evidence="11">
    <location>
        <begin position="194"/>
        <end position="218"/>
    </location>
</feature>
<dbReference type="InterPro" id="IPR000301">
    <property type="entry name" value="Tetraspanin_animals"/>
</dbReference>
<evidence type="ECO:0000256" key="1">
    <source>
        <dbReference type="ARBA" id="ARBA00004554"/>
    </source>
</evidence>
<evidence type="ECO:0000313" key="12">
    <source>
        <dbReference type="Ensembl" id="ENSCSEP00000014077.1"/>
    </source>
</evidence>
<keyword evidence="6 11" id="KW-1133">Transmembrane helix</keyword>
<evidence type="ECO:0000256" key="7">
    <source>
        <dbReference type="ARBA" id="ARBA00023121"/>
    </source>
</evidence>
<evidence type="ECO:0000256" key="3">
    <source>
        <dbReference type="ARBA" id="ARBA00022475"/>
    </source>
</evidence>
<reference evidence="12 13" key="1">
    <citation type="journal article" date="2014" name="Nat. Genet.">
        <title>Whole-genome sequence of a flatfish provides insights into ZW sex chromosome evolution and adaptation to a benthic lifestyle.</title>
        <authorList>
            <person name="Chen S."/>
            <person name="Zhang G."/>
            <person name="Shao C."/>
            <person name="Huang Q."/>
            <person name="Liu G."/>
            <person name="Zhang P."/>
            <person name="Song W."/>
            <person name="An N."/>
            <person name="Chalopin D."/>
            <person name="Volff J.N."/>
            <person name="Hong Y."/>
            <person name="Li Q."/>
            <person name="Sha Z."/>
            <person name="Zhou H."/>
            <person name="Xie M."/>
            <person name="Yu Q."/>
            <person name="Liu Y."/>
            <person name="Xiang H."/>
            <person name="Wang N."/>
            <person name="Wu K."/>
            <person name="Yang C."/>
            <person name="Zhou Q."/>
            <person name="Liao X."/>
            <person name="Yang L."/>
            <person name="Hu Q."/>
            <person name="Zhang J."/>
            <person name="Meng L."/>
            <person name="Jin L."/>
            <person name="Tian Y."/>
            <person name="Lian J."/>
            <person name="Yang J."/>
            <person name="Miao G."/>
            <person name="Liu S."/>
            <person name="Liang Z."/>
            <person name="Yan F."/>
            <person name="Li Y."/>
            <person name="Sun B."/>
            <person name="Zhang H."/>
            <person name="Zhang J."/>
            <person name="Zhu Y."/>
            <person name="Du M."/>
            <person name="Zhao Y."/>
            <person name="Schartl M."/>
            <person name="Tang Q."/>
            <person name="Wang J."/>
        </authorList>
    </citation>
    <scope>NUCLEOTIDE SEQUENCE</scope>
</reference>
<feature type="transmembrane region" description="Helical" evidence="11">
    <location>
        <begin position="90"/>
        <end position="114"/>
    </location>
</feature>
<dbReference type="Pfam" id="PF00335">
    <property type="entry name" value="Tetraspanin"/>
    <property type="match status" value="1"/>
</dbReference>
<dbReference type="GeneTree" id="ENSGT00940000158805"/>
<keyword evidence="10" id="KW-1015">Disulfide bond</keyword>
<dbReference type="PRINTS" id="PR00259">
    <property type="entry name" value="TMFOUR"/>
</dbReference>
<dbReference type="InterPro" id="IPR018499">
    <property type="entry name" value="Tetraspanin/Peripherin"/>
</dbReference>
<evidence type="ECO:0000256" key="8">
    <source>
        <dbReference type="ARBA" id="ARBA00023130"/>
    </source>
</evidence>
<dbReference type="Gene3D" id="1.10.1450.10">
    <property type="entry name" value="Tetraspanin"/>
    <property type="match status" value="1"/>
</dbReference>
<dbReference type="AlphaFoldDB" id="A0A3P8VIB8"/>
<keyword evidence="9 11" id="KW-0472">Membrane</keyword>
<dbReference type="GO" id="GO:0016323">
    <property type="term" value="C:basolateral plasma membrane"/>
    <property type="evidence" value="ECO:0007669"/>
    <property type="project" value="UniProtKB-SubCell"/>
</dbReference>
<proteinExistence type="inferred from homology"/>
<feature type="transmembrane region" description="Helical" evidence="11">
    <location>
        <begin position="56"/>
        <end position="78"/>
    </location>
</feature>
<name>A0A3P8VIB8_CYNSE</name>